<sequence>MDLSKVLQSCSDPEHQHTAPIIPTDIDLRRGMHFQQDNFTGNMFMGEGGPSGTLDAYKRSLSFPEMYSRYYGILSTFENATCSWLFDCKEYKKWREDGGLLWIKGKPASGKSTLMRYIFDKNKSEDDQENNANKNTDNQNKSSDGKNLEIKQTITLSFFFHGRGSSLQKTKLGFYRTVLFQLLEEQSVREKKIEALSNLEKFFKHQCDSRGPPGKSWQWETSQLAQDFQSVLTEVLEDHLVYLYIDALDECGEDDARRMAEAFEKMIQRSPIKRFERRIDKATGKETEEPIGRRLHVCCSCRNPPLLIRAMVKDTFQICVERHNGHGIDLYVWSHLDQFVNTAPEIPETIVKHSEGVFMWTYLVVERVKTLYSRGFSRIEIEESIDKTPRDLVKLYEDIFQNMLGNEKSLRLICWIFCADEPLALEELRWAMFLNANPTIKSWEDCQSARKFPCDCFRPNICTCKVMERRIQSLGHGLVGIKDSDDKQVVKFIHPSVQEFFLDKNALVRLYNSTSNSTLKNHNQVVKKVKKSMAETCDRYNKMMELIRRNSSQGLN</sequence>
<evidence type="ECO:0000256" key="1">
    <source>
        <dbReference type="ARBA" id="ARBA00022737"/>
    </source>
</evidence>
<feature type="domain" description="Nephrocystin 3-like N-terminal" evidence="3">
    <location>
        <begin position="81"/>
        <end position="271"/>
    </location>
</feature>
<dbReference type="InterPro" id="IPR056884">
    <property type="entry name" value="NPHP3-like_N"/>
</dbReference>
<name>A0A6V8H7C3_TALPI</name>
<dbReference type="InterPro" id="IPR027417">
    <property type="entry name" value="P-loop_NTPase"/>
</dbReference>
<organism evidence="4 5">
    <name type="scientific">Talaromyces pinophilus</name>
    <name type="common">Penicillium pinophilum</name>
    <dbReference type="NCBI Taxonomy" id="128442"/>
    <lineage>
        <taxon>Eukaryota</taxon>
        <taxon>Fungi</taxon>
        <taxon>Dikarya</taxon>
        <taxon>Ascomycota</taxon>
        <taxon>Pezizomycotina</taxon>
        <taxon>Eurotiomycetes</taxon>
        <taxon>Eurotiomycetidae</taxon>
        <taxon>Eurotiales</taxon>
        <taxon>Trichocomaceae</taxon>
        <taxon>Talaromyces</taxon>
        <taxon>Talaromyces sect. Talaromyces</taxon>
    </lineage>
</organism>
<evidence type="ECO:0000313" key="4">
    <source>
        <dbReference type="EMBL" id="GAM37000.1"/>
    </source>
</evidence>
<keyword evidence="1" id="KW-0677">Repeat</keyword>
<feature type="region of interest" description="Disordered" evidence="2">
    <location>
        <begin position="125"/>
        <end position="145"/>
    </location>
</feature>
<feature type="compositionally biased region" description="Low complexity" evidence="2">
    <location>
        <begin position="130"/>
        <end position="140"/>
    </location>
</feature>
<reference evidence="5" key="1">
    <citation type="journal article" date="2015" name="Genome Announc.">
        <title>Draft genome sequence of Talaromyces cellulolyticus strain Y-94, a source of lignocellulosic biomass-degrading enzymes.</title>
        <authorList>
            <person name="Fujii T."/>
            <person name="Koike H."/>
            <person name="Sawayama S."/>
            <person name="Yano S."/>
            <person name="Inoue H."/>
        </authorList>
    </citation>
    <scope>NUCLEOTIDE SEQUENCE [LARGE SCALE GENOMIC DNA]</scope>
    <source>
        <strain evidence="5">Y-94</strain>
    </source>
</reference>
<comment type="caution">
    <text evidence="4">The sequence shown here is derived from an EMBL/GenBank/DDBJ whole genome shotgun (WGS) entry which is preliminary data.</text>
</comment>
<dbReference type="EMBL" id="DF933818">
    <property type="protein sequence ID" value="GAM37000.1"/>
    <property type="molecule type" value="Genomic_DNA"/>
</dbReference>
<dbReference type="PANTHER" id="PTHR10039">
    <property type="entry name" value="AMELOGENIN"/>
    <property type="match status" value="1"/>
</dbReference>
<dbReference type="Proteomes" id="UP000053095">
    <property type="component" value="Unassembled WGS sequence"/>
</dbReference>
<dbReference type="Gene3D" id="3.40.50.300">
    <property type="entry name" value="P-loop containing nucleotide triphosphate hydrolases"/>
    <property type="match status" value="1"/>
</dbReference>
<proteinExistence type="predicted"/>
<dbReference type="Pfam" id="PF24883">
    <property type="entry name" value="NPHP3_N"/>
    <property type="match status" value="1"/>
</dbReference>
<accession>A0A6V8H7C3</accession>
<evidence type="ECO:0000256" key="2">
    <source>
        <dbReference type="SAM" id="MobiDB-lite"/>
    </source>
</evidence>
<dbReference type="AlphaFoldDB" id="A0A6V8H7C3"/>
<gene>
    <name evidence="4" type="ORF">TCE0_022r06540</name>
</gene>
<protein>
    <recommendedName>
        <fullName evidence="3">Nephrocystin 3-like N-terminal domain-containing protein</fullName>
    </recommendedName>
</protein>
<keyword evidence="5" id="KW-1185">Reference proteome</keyword>
<evidence type="ECO:0000313" key="5">
    <source>
        <dbReference type="Proteomes" id="UP000053095"/>
    </source>
</evidence>
<evidence type="ECO:0000259" key="3">
    <source>
        <dbReference type="Pfam" id="PF24883"/>
    </source>
</evidence>
<dbReference type="PANTHER" id="PTHR10039:SF5">
    <property type="entry name" value="NACHT DOMAIN-CONTAINING PROTEIN"/>
    <property type="match status" value="1"/>
</dbReference>